<evidence type="ECO:0000259" key="1">
    <source>
        <dbReference type="Pfam" id="PF22936"/>
    </source>
</evidence>
<dbReference type="EMBL" id="CAJGYO010000010">
    <property type="protein sequence ID" value="CAD6255754.1"/>
    <property type="molecule type" value="Genomic_DNA"/>
</dbReference>
<keyword evidence="3" id="KW-1185">Reference proteome</keyword>
<sequence length="190" mass="20755">MEVEAPLPALKPGRALQRAFLLYANYWACYFFIRETGQHVGDVFMMQGSGNGGSGSNSRDNQWSDHDAVDVKSFIVDSGASVHATGDPNLFSYLEDTTTNMRLCTANGSTMDITGRGTVRHHNITLHGVLLVPRLAVNIVSVSKLGELDYTVEFTRTNCFIRDAGTGDLVGEGHLVNGLFELDFLQAPRT</sequence>
<gene>
    <name evidence="2" type="ORF">NCGR_LOCUS39292</name>
</gene>
<name>A0A811Q932_9POAL</name>
<accession>A0A811Q932</accession>
<evidence type="ECO:0000313" key="2">
    <source>
        <dbReference type="EMBL" id="CAD6255754.1"/>
    </source>
</evidence>
<comment type="caution">
    <text evidence="2">The sequence shown here is derived from an EMBL/GenBank/DDBJ whole genome shotgun (WGS) entry which is preliminary data.</text>
</comment>
<feature type="domain" description="Retrovirus-related Pol polyprotein from transposon TNT 1-94-like beta-barrel" evidence="1">
    <location>
        <begin position="74"/>
        <end position="148"/>
    </location>
</feature>
<dbReference type="InterPro" id="IPR054722">
    <property type="entry name" value="PolX-like_BBD"/>
</dbReference>
<protein>
    <recommendedName>
        <fullName evidence="1">Retrovirus-related Pol polyprotein from transposon TNT 1-94-like beta-barrel domain-containing protein</fullName>
    </recommendedName>
</protein>
<organism evidence="2 3">
    <name type="scientific">Miscanthus lutarioriparius</name>
    <dbReference type="NCBI Taxonomy" id="422564"/>
    <lineage>
        <taxon>Eukaryota</taxon>
        <taxon>Viridiplantae</taxon>
        <taxon>Streptophyta</taxon>
        <taxon>Embryophyta</taxon>
        <taxon>Tracheophyta</taxon>
        <taxon>Spermatophyta</taxon>
        <taxon>Magnoliopsida</taxon>
        <taxon>Liliopsida</taxon>
        <taxon>Poales</taxon>
        <taxon>Poaceae</taxon>
        <taxon>PACMAD clade</taxon>
        <taxon>Panicoideae</taxon>
        <taxon>Andropogonodae</taxon>
        <taxon>Andropogoneae</taxon>
        <taxon>Saccharinae</taxon>
        <taxon>Miscanthus</taxon>
    </lineage>
</organism>
<dbReference type="OrthoDB" id="1749787at2759"/>
<proteinExistence type="predicted"/>
<reference evidence="2" key="1">
    <citation type="submission" date="2020-10" db="EMBL/GenBank/DDBJ databases">
        <authorList>
            <person name="Han B."/>
            <person name="Lu T."/>
            <person name="Zhao Q."/>
            <person name="Huang X."/>
            <person name="Zhao Y."/>
        </authorList>
    </citation>
    <scope>NUCLEOTIDE SEQUENCE</scope>
</reference>
<dbReference type="AlphaFoldDB" id="A0A811Q932"/>
<evidence type="ECO:0000313" key="3">
    <source>
        <dbReference type="Proteomes" id="UP000604825"/>
    </source>
</evidence>
<dbReference type="Proteomes" id="UP000604825">
    <property type="component" value="Unassembled WGS sequence"/>
</dbReference>
<dbReference type="Pfam" id="PF22936">
    <property type="entry name" value="Pol_BBD"/>
    <property type="match status" value="1"/>
</dbReference>